<dbReference type="EMBL" id="QFYP01000001">
    <property type="protein sequence ID" value="RAK60843.1"/>
    <property type="molecule type" value="Genomic_DNA"/>
</dbReference>
<dbReference type="PANTHER" id="PTHR43821:SF1">
    <property type="entry name" value="NAD(P)H NITROREDUCTASE YDJA-RELATED"/>
    <property type="match status" value="1"/>
</dbReference>
<dbReference type="Pfam" id="PF00881">
    <property type="entry name" value="Nitroreductase"/>
    <property type="match status" value="1"/>
</dbReference>
<evidence type="ECO:0000256" key="1">
    <source>
        <dbReference type="ARBA" id="ARBA00007118"/>
    </source>
</evidence>
<dbReference type="PIRSF" id="PIRSF000232">
    <property type="entry name" value="YdjA"/>
    <property type="match status" value="1"/>
</dbReference>
<evidence type="ECO:0000256" key="5">
    <source>
        <dbReference type="ARBA" id="ARBA00023002"/>
    </source>
</evidence>
<dbReference type="AlphaFoldDB" id="A0A328B109"/>
<keyword evidence="4 7" id="KW-0521">NADP</keyword>
<gene>
    <name evidence="11" type="ORF">DJ021_14000</name>
</gene>
<keyword evidence="2 7" id="KW-0285">Flavoprotein</keyword>
<feature type="binding site" description="in other chain" evidence="8">
    <location>
        <begin position="150"/>
        <end position="152"/>
    </location>
    <ligand>
        <name>FMN</name>
        <dbReference type="ChEBI" id="CHEBI:58210"/>
        <note>ligand shared between dimeric partners</note>
    </ligand>
</feature>
<protein>
    <recommendedName>
        <fullName evidence="7">Putative NAD(P)H nitroreductase</fullName>
        <ecNumber evidence="7">1.-.-.-</ecNumber>
    </recommendedName>
</protein>
<dbReference type="InterPro" id="IPR052530">
    <property type="entry name" value="NAD(P)H_nitroreductase"/>
</dbReference>
<dbReference type="InterPro" id="IPR026021">
    <property type="entry name" value="YdjA-like"/>
</dbReference>
<dbReference type="RefSeq" id="WP_111458135.1">
    <property type="nucleotide sequence ID" value="NZ_QFYP01000001.1"/>
</dbReference>
<evidence type="ECO:0000256" key="7">
    <source>
        <dbReference type="PIRNR" id="PIRNR000232"/>
    </source>
</evidence>
<dbReference type="Gene3D" id="3.40.109.10">
    <property type="entry name" value="NADH Oxidase"/>
    <property type="match status" value="1"/>
</dbReference>
<evidence type="ECO:0000256" key="9">
    <source>
        <dbReference type="SAM" id="MobiDB-lite"/>
    </source>
</evidence>
<feature type="binding site" evidence="8">
    <location>
        <position position="57"/>
    </location>
    <ligand>
        <name>FMN</name>
        <dbReference type="ChEBI" id="CHEBI:58210"/>
        <note>ligand shared between dimeric partners</note>
    </ligand>
</feature>
<dbReference type="OrthoDB" id="9804207at2"/>
<dbReference type="CDD" id="cd02135">
    <property type="entry name" value="YdjA-like"/>
    <property type="match status" value="1"/>
</dbReference>
<name>A0A328B109_9CAUL</name>
<dbReference type="GO" id="GO:0016491">
    <property type="term" value="F:oxidoreductase activity"/>
    <property type="evidence" value="ECO:0007669"/>
    <property type="project" value="UniProtKB-UniRule"/>
</dbReference>
<feature type="domain" description="Nitroreductase" evidence="10">
    <location>
        <begin position="39"/>
        <end position="180"/>
    </location>
</feature>
<keyword evidence="12" id="KW-1185">Reference proteome</keyword>
<dbReference type="PANTHER" id="PTHR43821">
    <property type="entry name" value="NAD(P)H NITROREDUCTASE YDJA-RELATED"/>
    <property type="match status" value="1"/>
</dbReference>
<dbReference type="EC" id="1.-.-.-" evidence="7"/>
<feature type="binding site" evidence="8">
    <location>
        <position position="61"/>
    </location>
    <ligand>
        <name>FMN</name>
        <dbReference type="ChEBI" id="CHEBI:58210"/>
        <note>ligand shared between dimeric partners</note>
    </ligand>
</feature>
<keyword evidence="5 7" id="KW-0560">Oxidoreductase</keyword>
<keyword evidence="3 7" id="KW-0288">FMN</keyword>
<evidence type="ECO:0000256" key="4">
    <source>
        <dbReference type="ARBA" id="ARBA00022857"/>
    </source>
</evidence>
<evidence type="ECO:0000313" key="11">
    <source>
        <dbReference type="EMBL" id="RAK60843.1"/>
    </source>
</evidence>
<evidence type="ECO:0000256" key="2">
    <source>
        <dbReference type="ARBA" id="ARBA00022630"/>
    </source>
</evidence>
<dbReference type="InterPro" id="IPR000415">
    <property type="entry name" value="Nitroreductase-like"/>
</dbReference>
<proteinExistence type="inferred from homology"/>
<evidence type="ECO:0000256" key="8">
    <source>
        <dbReference type="PIRSR" id="PIRSR000232-1"/>
    </source>
</evidence>
<feature type="binding site" description="in other chain" evidence="8">
    <location>
        <begin position="30"/>
        <end position="32"/>
    </location>
    <ligand>
        <name>FMN</name>
        <dbReference type="ChEBI" id="CHEBI:58210"/>
        <note>ligand shared between dimeric partners</note>
    </ligand>
</feature>
<keyword evidence="6 7" id="KW-0520">NAD</keyword>
<dbReference type="SUPFAM" id="SSF55469">
    <property type="entry name" value="FMN-dependent nitroreductase-like"/>
    <property type="match status" value="1"/>
</dbReference>
<comment type="cofactor">
    <cofactor evidence="8">
        <name>FMN</name>
        <dbReference type="ChEBI" id="CHEBI:58210"/>
    </cofactor>
    <text evidence="8">Binds 1 FMN per subunit.</text>
</comment>
<accession>A0A328B109</accession>
<comment type="similarity">
    <text evidence="1 7">Belongs to the nitroreductase family.</text>
</comment>
<evidence type="ECO:0000313" key="12">
    <source>
        <dbReference type="Proteomes" id="UP000249842"/>
    </source>
</evidence>
<sequence>MTVALPPAPEFGAPVDVAPTPEVLRFLALRRSTSAVTLMAPGPTEEELAILLRLATRVPDHGKLAPWRFVILEGDGKARFAARLEAVATERGDATAAAKLAKLKIPPLAVAVISSPRPAAIPEWEQILSAGAVGATLTYAALAMGYGANWITDWYAYDPQARTILGLAEQERVAGFILMGTPREPPLERERPDPAALTTRWTG</sequence>
<evidence type="ECO:0000256" key="3">
    <source>
        <dbReference type="ARBA" id="ARBA00022643"/>
    </source>
</evidence>
<dbReference type="Proteomes" id="UP000249842">
    <property type="component" value="Unassembled WGS sequence"/>
</dbReference>
<dbReference type="InterPro" id="IPR029479">
    <property type="entry name" value="Nitroreductase"/>
</dbReference>
<organism evidence="11 12">
    <name type="scientific">Phenylobacterium hankyongense</name>
    <dbReference type="NCBI Taxonomy" id="1813876"/>
    <lineage>
        <taxon>Bacteria</taxon>
        <taxon>Pseudomonadati</taxon>
        <taxon>Pseudomonadota</taxon>
        <taxon>Alphaproteobacteria</taxon>
        <taxon>Caulobacterales</taxon>
        <taxon>Caulobacteraceae</taxon>
        <taxon>Phenylobacterium</taxon>
    </lineage>
</organism>
<feature type="region of interest" description="Disordered" evidence="9">
    <location>
        <begin position="182"/>
        <end position="203"/>
    </location>
</feature>
<reference evidence="12" key="1">
    <citation type="submission" date="2018-05" db="EMBL/GenBank/DDBJ databases">
        <authorList>
            <person name="Li X."/>
        </authorList>
    </citation>
    <scope>NUCLEOTIDE SEQUENCE [LARGE SCALE GENOMIC DNA]</scope>
    <source>
        <strain evidence="12">HKS-05</strain>
    </source>
</reference>
<evidence type="ECO:0000256" key="6">
    <source>
        <dbReference type="ARBA" id="ARBA00023027"/>
    </source>
</evidence>
<comment type="caution">
    <text evidence="11">The sequence shown here is derived from an EMBL/GenBank/DDBJ whole genome shotgun (WGS) entry which is preliminary data.</text>
</comment>
<evidence type="ECO:0000259" key="10">
    <source>
        <dbReference type="Pfam" id="PF00881"/>
    </source>
</evidence>